<dbReference type="Proteomes" id="UP000824540">
    <property type="component" value="Unassembled WGS sequence"/>
</dbReference>
<evidence type="ECO:0000313" key="2">
    <source>
        <dbReference type="EMBL" id="KAG9345768.1"/>
    </source>
</evidence>
<feature type="region of interest" description="Disordered" evidence="1">
    <location>
        <begin position="197"/>
        <end position="290"/>
    </location>
</feature>
<dbReference type="AlphaFoldDB" id="A0A8T2P892"/>
<feature type="compositionally biased region" description="Basic and acidic residues" evidence="1">
    <location>
        <begin position="210"/>
        <end position="232"/>
    </location>
</feature>
<accession>A0A8T2P892</accession>
<dbReference type="OrthoDB" id="21151at2759"/>
<feature type="compositionally biased region" description="Basic and acidic residues" evidence="1">
    <location>
        <begin position="144"/>
        <end position="157"/>
    </location>
</feature>
<keyword evidence="3" id="KW-1185">Reference proteome</keyword>
<name>A0A8T2P892_9TELE</name>
<evidence type="ECO:0000256" key="1">
    <source>
        <dbReference type="SAM" id="MobiDB-lite"/>
    </source>
</evidence>
<dbReference type="InterPro" id="IPR026858">
    <property type="entry name" value="Vezatin"/>
</dbReference>
<protein>
    <recommendedName>
        <fullName evidence="4">Vezatin</fullName>
    </recommendedName>
</protein>
<reference evidence="2" key="1">
    <citation type="thesis" date="2021" institute="BYU ScholarsArchive" country="Provo, UT, USA">
        <title>Applications of and Algorithms for Genome Assembly and Genomic Analyses with an Emphasis on Marine Teleosts.</title>
        <authorList>
            <person name="Pickett B.D."/>
        </authorList>
    </citation>
    <scope>NUCLEOTIDE SEQUENCE</scope>
    <source>
        <strain evidence="2">HI-2016</strain>
    </source>
</reference>
<gene>
    <name evidence="2" type="ORF">JZ751_008912</name>
</gene>
<organism evidence="2 3">
    <name type="scientific">Albula glossodonta</name>
    <name type="common">roundjaw bonefish</name>
    <dbReference type="NCBI Taxonomy" id="121402"/>
    <lineage>
        <taxon>Eukaryota</taxon>
        <taxon>Metazoa</taxon>
        <taxon>Chordata</taxon>
        <taxon>Craniata</taxon>
        <taxon>Vertebrata</taxon>
        <taxon>Euteleostomi</taxon>
        <taxon>Actinopterygii</taxon>
        <taxon>Neopterygii</taxon>
        <taxon>Teleostei</taxon>
        <taxon>Albuliformes</taxon>
        <taxon>Albulidae</taxon>
        <taxon>Albula</taxon>
    </lineage>
</organism>
<dbReference type="PANTHER" id="PTHR15989:SF5">
    <property type="entry name" value="VEZATIN"/>
    <property type="match status" value="1"/>
</dbReference>
<dbReference type="GO" id="GO:0005886">
    <property type="term" value="C:plasma membrane"/>
    <property type="evidence" value="ECO:0007669"/>
    <property type="project" value="TreeGrafter"/>
</dbReference>
<dbReference type="GO" id="GO:0098609">
    <property type="term" value="P:cell-cell adhesion"/>
    <property type="evidence" value="ECO:0007669"/>
    <property type="project" value="InterPro"/>
</dbReference>
<feature type="region of interest" description="Disordered" evidence="1">
    <location>
        <begin position="80"/>
        <end position="157"/>
    </location>
</feature>
<feature type="compositionally biased region" description="Acidic residues" evidence="1">
    <location>
        <begin position="337"/>
        <end position="353"/>
    </location>
</feature>
<proteinExistence type="predicted"/>
<comment type="caution">
    <text evidence="2">The sequence shown here is derived from an EMBL/GenBank/DDBJ whole genome shotgun (WGS) entry which is preliminary data.</text>
</comment>
<dbReference type="EMBL" id="JAFBMS010000017">
    <property type="protein sequence ID" value="KAG9345768.1"/>
    <property type="molecule type" value="Genomic_DNA"/>
</dbReference>
<evidence type="ECO:0000313" key="3">
    <source>
        <dbReference type="Proteomes" id="UP000824540"/>
    </source>
</evidence>
<evidence type="ECO:0008006" key="4">
    <source>
        <dbReference type="Google" id="ProtNLM"/>
    </source>
</evidence>
<feature type="region of interest" description="Disordered" evidence="1">
    <location>
        <begin position="325"/>
        <end position="366"/>
    </location>
</feature>
<sequence>MAQETADSFGGRNQSHLSQMIILEDELEKLMVSRETVEVTCAGYQELQDRLRLLQPHMQASSSCWDETVAQVERMVRRATNCPDDPLTGTQEQSAVPRPPPPPRPVTLIQDKDPVPEEQELEAYVSDSDSDEDWRGPLLDLLSPEERERQRREREESRRVLLELKSVLGMRASEVERQKWKQLLFSDQAAVKMVVPTELSEPHGTSDPTDPPRPESGENHLTADHPEEKGDPEGPVPSSAETEFCCGQLEGGGETPHAQPPEGTTGTLHYQYDGTLEGGGEAQKNGTDWPFVPKPPALSVMDRLTELHGSDALSFSSALAAQVAARSHSFTNMEEQTFGDEDEEEEQGVEEEVTSQPRTPRQEEED</sequence>
<dbReference type="PANTHER" id="PTHR15989">
    <property type="entry name" value="VEZATIN"/>
    <property type="match status" value="1"/>
</dbReference>